<dbReference type="PANTHER" id="PTHR22642">
    <property type="entry name" value="IMIDAZOLONEPROPIONASE"/>
    <property type="match status" value="1"/>
</dbReference>
<name>A0ABW3FP13_9PSEU</name>
<dbReference type="SUPFAM" id="SSF51556">
    <property type="entry name" value="Metallo-dependent hydrolases"/>
    <property type="match status" value="1"/>
</dbReference>
<dbReference type="EC" id="3.5.-.-" evidence="2"/>
<comment type="caution">
    <text evidence="2">The sequence shown here is derived from an EMBL/GenBank/DDBJ whole genome shotgun (WGS) entry which is preliminary data.</text>
</comment>
<dbReference type="InterPro" id="IPR032466">
    <property type="entry name" value="Metal_Hydrolase"/>
</dbReference>
<dbReference type="PANTHER" id="PTHR22642:SF2">
    <property type="entry name" value="PROTEIN LONG AFTER FAR-RED 3"/>
    <property type="match status" value="1"/>
</dbReference>
<feature type="domain" description="Amidohydrolase 3" evidence="1">
    <location>
        <begin position="48"/>
        <end position="542"/>
    </location>
</feature>
<evidence type="ECO:0000259" key="1">
    <source>
        <dbReference type="Pfam" id="PF07969"/>
    </source>
</evidence>
<dbReference type="SUPFAM" id="SSF51338">
    <property type="entry name" value="Composite domain of metallo-dependent hydrolases"/>
    <property type="match status" value="1"/>
</dbReference>
<dbReference type="EMBL" id="JBHTIW010000003">
    <property type="protein sequence ID" value="MFD0919588.1"/>
    <property type="molecule type" value="Genomic_DNA"/>
</dbReference>
<dbReference type="Proteomes" id="UP001597018">
    <property type="component" value="Unassembled WGS sequence"/>
</dbReference>
<organism evidence="2 3">
    <name type="scientific">Saccharopolyspora rosea</name>
    <dbReference type="NCBI Taxonomy" id="524884"/>
    <lineage>
        <taxon>Bacteria</taxon>
        <taxon>Bacillati</taxon>
        <taxon>Actinomycetota</taxon>
        <taxon>Actinomycetes</taxon>
        <taxon>Pseudonocardiales</taxon>
        <taxon>Pseudonocardiaceae</taxon>
        <taxon>Saccharopolyspora</taxon>
    </lineage>
</organism>
<dbReference type="GO" id="GO:0016787">
    <property type="term" value="F:hydrolase activity"/>
    <property type="evidence" value="ECO:0007669"/>
    <property type="project" value="UniProtKB-KW"/>
</dbReference>
<dbReference type="InterPro" id="IPR011059">
    <property type="entry name" value="Metal-dep_hydrolase_composite"/>
</dbReference>
<reference evidence="3" key="1">
    <citation type="journal article" date="2019" name="Int. J. Syst. Evol. Microbiol.">
        <title>The Global Catalogue of Microorganisms (GCM) 10K type strain sequencing project: providing services to taxonomists for standard genome sequencing and annotation.</title>
        <authorList>
            <consortium name="The Broad Institute Genomics Platform"/>
            <consortium name="The Broad Institute Genome Sequencing Center for Infectious Disease"/>
            <person name="Wu L."/>
            <person name="Ma J."/>
        </authorList>
    </citation>
    <scope>NUCLEOTIDE SEQUENCE [LARGE SCALE GENOMIC DNA]</scope>
    <source>
        <strain evidence="3">CCUG 56401</strain>
    </source>
</reference>
<keyword evidence="2" id="KW-0378">Hydrolase</keyword>
<dbReference type="InterPro" id="IPR033932">
    <property type="entry name" value="YtcJ-like"/>
</dbReference>
<keyword evidence="3" id="KW-1185">Reference proteome</keyword>
<evidence type="ECO:0000313" key="2">
    <source>
        <dbReference type="EMBL" id="MFD0919588.1"/>
    </source>
</evidence>
<dbReference type="CDD" id="cd01300">
    <property type="entry name" value="YtcJ_like"/>
    <property type="match status" value="1"/>
</dbReference>
<accession>A0ABW3FP13</accession>
<dbReference type="Gene3D" id="2.30.40.10">
    <property type="entry name" value="Urease, subunit C, domain 1"/>
    <property type="match status" value="1"/>
</dbReference>
<dbReference type="Pfam" id="PF07969">
    <property type="entry name" value="Amidohydro_3"/>
    <property type="match status" value="1"/>
</dbReference>
<dbReference type="RefSeq" id="WP_345599960.1">
    <property type="nucleotide sequence ID" value="NZ_BAABLT010000001.1"/>
</dbReference>
<sequence>MTRADLVFHNGPVHTMDGGRANALAVAGGRIIGLGDDEVRPLLGPGTDVVDLRGGALLPAFQDAHVHPVIGGLQRLECDLTDLHGLADYLDRIHAYAASLPGEEWIRGAGWYGDVFPGGFPSRTDLDAVTGARPAVFTSHDGHGAWVNTAALRRAGITRDTPDPPDGRILRDADGRPTGMLVEGAVELVTRLLPPPGRRRIEEAILQAQRYLHGLGITAWQDAAVGDALGIPDPFDAYASLADRGLLTARVVGALWWRRGVGVEQVAELVDRRDGIVHGRFRPTAVKIMQDGVCENLTAAVLEPYRGHGHERGISFIDPAELAEATARLDAAGFDVHFHAVGDRAVRECLDAVRAAERGTDRRHQIAHLDLIDPVDVVRMRELGVIANIQPLWARNDPVLVDTKLPFLGEEQQRHHFAFGSLARAGVPLAAGSDWPVSSPNPLWGVHVAVNRTAPPDDPHAQDHRSRHDPLLPEQAVTVGAALAAYTSGAARANHLDHETGTLSRGRAADLVVLDRDPCAVPADELGTLRVVTTVADGRVVHQPEVP</sequence>
<gene>
    <name evidence="2" type="ORF">ACFQ16_07520</name>
</gene>
<protein>
    <submittedName>
        <fullName evidence="2">Amidohydrolase</fullName>
        <ecNumber evidence="2">3.5.-.-</ecNumber>
    </submittedName>
</protein>
<evidence type="ECO:0000313" key="3">
    <source>
        <dbReference type="Proteomes" id="UP001597018"/>
    </source>
</evidence>
<dbReference type="InterPro" id="IPR013108">
    <property type="entry name" value="Amidohydro_3"/>
</dbReference>
<dbReference type="Gene3D" id="3.10.310.70">
    <property type="match status" value="1"/>
</dbReference>
<proteinExistence type="predicted"/>
<dbReference type="Gene3D" id="3.20.20.140">
    <property type="entry name" value="Metal-dependent hydrolases"/>
    <property type="match status" value="1"/>
</dbReference>